<dbReference type="InterPro" id="IPR000620">
    <property type="entry name" value="EamA_dom"/>
</dbReference>
<keyword evidence="6 7" id="KW-0472">Membrane</keyword>
<dbReference type="Pfam" id="PF00892">
    <property type="entry name" value="EamA"/>
    <property type="match status" value="2"/>
</dbReference>
<dbReference type="Proteomes" id="UP000028875">
    <property type="component" value="Unassembled WGS sequence"/>
</dbReference>
<evidence type="ECO:0000256" key="7">
    <source>
        <dbReference type="SAM" id="Phobius"/>
    </source>
</evidence>
<feature type="transmembrane region" description="Helical" evidence="7">
    <location>
        <begin position="162"/>
        <end position="183"/>
    </location>
</feature>
<feature type="transmembrane region" description="Helical" evidence="7">
    <location>
        <begin position="255"/>
        <end position="276"/>
    </location>
</feature>
<feature type="transmembrane region" description="Helical" evidence="7">
    <location>
        <begin position="195"/>
        <end position="214"/>
    </location>
</feature>
<organism evidence="9 10">
    <name type="scientific">Virgibacillus massiliensis</name>
    <dbReference type="NCBI Taxonomy" id="1462526"/>
    <lineage>
        <taxon>Bacteria</taxon>
        <taxon>Bacillati</taxon>
        <taxon>Bacillota</taxon>
        <taxon>Bacilli</taxon>
        <taxon>Bacillales</taxon>
        <taxon>Bacillaceae</taxon>
        <taxon>Virgibacillus</taxon>
    </lineage>
</organism>
<dbReference type="InterPro" id="IPR050638">
    <property type="entry name" value="AA-Vitamin_Transporters"/>
</dbReference>
<dbReference type="SUPFAM" id="SSF103481">
    <property type="entry name" value="Multidrug resistance efflux transporter EmrE"/>
    <property type="match status" value="2"/>
</dbReference>
<feature type="transmembrane region" description="Helical" evidence="7">
    <location>
        <begin position="282"/>
        <end position="300"/>
    </location>
</feature>
<evidence type="ECO:0000256" key="4">
    <source>
        <dbReference type="ARBA" id="ARBA00022692"/>
    </source>
</evidence>
<dbReference type="eggNOG" id="COG0697">
    <property type="taxonomic scope" value="Bacteria"/>
</dbReference>
<evidence type="ECO:0000313" key="9">
    <source>
        <dbReference type="EMBL" id="CDQ38954.1"/>
    </source>
</evidence>
<name>A0A024Q903_9BACI</name>
<feature type="domain" description="EamA" evidence="8">
    <location>
        <begin position="22"/>
        <end position="150"/>
    </location>
</feature>
<dbReference type="PANTHER" id="PTHR32322:SF18">
    <property type="entry name" value="S-ADENOSYLMETHIONINE_S-ADENOSYLHOMOCYSTEINE TRANSPORTER"/>
    <property type="match status" value="1"/>
</dbReference>
<sequence>MGKRSKQFIEKLQKNRTLIGSLILIITLLWGYAWVLMKQALDYMGPFTFSSFRFGVGAITLLVVAWIMKVGLPPKHYWKHIFVIGILQTAIVFLLVMYGLRFVDAGKSSVLLYSMPMWSSLLAAKYLNERLTLAKSSGLIIGMLGLLTILGWDIWMGQSIEIIIGEVLIIIAAISWAIANIYYRKKVQDLPQLQVSAFQMFFGTIAIMVVTLIMEPNEQLLLNAQSIYYILFTGIFASALCFTVWFLILSLIDMVSATISTLLVPMFGLIFSSFLLGEKITLGVFAGSVMIIIGIIIAQINQPMRGKPLEE</sequence>
<keyword evidence="5 7" id="KW-1133">Transmembrane helix</keyword>
<accession>A0A024Q903</accession>
<evidence type="ECO:0000256" key="1">
    <source>
        <dbReference type="ARBA" id="ARBA00004651"/>
    </source>
</evidence>
<gene>
    <name evidence="9" type="primary">yijE_1</name>
    <name evidence="9" type="ORF">BN990_01234</name>
</gene>
<comment type="similarity">
    <text evidence="2">Belongs to the EamA transporter family.</text>
</comment>
<evidence type="ECO:0000256" key="3">
    <source>
        <dbReference type="ARBA" id="ARBA00022475"/>
    </source>
</evidence>
<feature type="domain" description="EamA" evidence="8">
    <location>
        <begin position="164"/>
        <end position="297"/>
    </location>
</feature>
<dbReference type="OrthoDB" id="67135at2"/>
<keyword evidence="4 7" id="KW-0812">Transmembrane</keyword>
<feature type="transmembrane region" description="Helical" evidence="7">
    <location>
        <begin position="18"/>
        <end position="37"/>
    </location>
</feature>
<feature type="transmembrane region" description="Helical" evidence="7">
    <location>
        <begin position="49"/>
        <end position="68"/>
    </location>
</feature>
<feature type="transmembrane region" description="Helical" evidence="7">
    <location>
        <begin position="110"/>
        <end position="127"/>
    </location>
</feature>
<feature type="transmembrane region" description="Helical" evidence="7">
    <location>
        <begin position="139"/>
        <end position="156"/>
    </location>
</feature>
<reference evidence="10" key="2">
    <citation type="submission" date="2014-05" db="EMBL/GenBank/DDBJ databases">
        <title>Draft genome sequence of Virgibacillus massiliensis Vm-5.</title>
        <authorList>
            <person name="Khelaifia S."/>
            <person name="Croce O."/>
            <person name="Lagier J.C."/>
            <person name="Raoult D."/>
        </authorList>
    </citation>
    <scope>NUCLEOTIDE SEQUENCE [LARGE SCALE GENOMIC DNA]</scope>
    <source>
        <strain evidence="10">Vm-5</strain>
    </source>
</reference>
<keyword evidence="3" id="KW-1003">Cell membrane</keyword>
<dbReference type="AlphaFoldDB" id="A0A024Q903"/>
<evidence type="ECO:0000256" key="2">
    <source>
        <dbReference type="ARBA" id="ARBA00007362"/>
    </source>
</evidence>
<dbReference type="EMBL" id="CCDP010000001">
    <property type="protein sequence ID" value="CDQ38954.1"/>
    <property type="molecule type" value="Genomic_DNA"/>
</dbReference>
<evidence type="ECO:0000256" key="6">
    <source>
        <dbReference type="ARBA" id="ARBA00023136"/>
    </source>
</evidence>
<dbReference type="PANTHER" id="PTHR32322">
    <property type="entry name" value="INNER MEMBRANE TRANSPORTER"/>
    <property type="match status" value="1"/>
</dbReference>
<evidence type="ECO:0000313" key="10">
    <source>
        <dbReference type="Proteomes" id="UP000028875"/>
    </source>
</evidence>
<comment type="subcellular location">
    <subcellularLocation>
        <location evidence="1">Cell membrane</location>
        <topology evidence="1">Multi-pass membrane protein</topology>
    </subcellularLocation>
</comment>
<dbReference type="RefSeq" id="WP_038242931.1">
    <property type="nucleotide sequence ID" value="NZ_BNER01000003.1"/>
</dbReference>
<reference evidence="9 10" key="1">
    <citation type="submission" date="2014-03" db="EMBL/GenBank/DDBJ databases">
        <authorList>
            <person name="Urmite Genomes U."/>
        </authorList>
    </citation>
    <scope>NUCLEOTIDE SEQUENCE [LARGE SCALE GENOMIC DNA]</scope>
    <source>
        <strain evidence="9 10">Vm-5</strain>
    </source>
</reference>
<feature type="transmembrane region" description="Helical" evidence="7">
    <location>
        <begin position="80"/>
        <end position="98"/>
    </location>
</feature>
<evidence type="ECO:0000256" key="5">
    <source>
        <dbReference type="ARBA" id="ARBA00022989"/>
    </source>
</evidence>
<dbReference type="GO" id="GO:0005886">
    <property type="term" value="C:plasma membrane"/>
    <property type="evidence" value="ECO:0007669"/>
    <property type="project" value="UniProtKB-SubCell"/>
</dbReference>
<proteinExistence type="inferred from homology"/>
<dbReference type="InterPro" id="IPR037185">
    <property type="entry name" value="EmrE-like"/>
</dbReference>
<evidence type="ECO:0000259" key="8">
    <source>
        <dbReference type="Pfam" id="PF00892"/>
    </source>
</evidence>
<keyword evidence="10" id="KW-1185">Reference proteome</keyword>
<dbReference type="STRING" id="1462526.BN990_01234"/>
<comment type="caution">
    <text evidence="9">The sequence shown here is derived from an EMBL/GenBank/DDBJ whole genome shotgun (WGS) entry which is preliminary data.</text>
</comment>
<feature type="transmembrane region" description="Helical" evidence="7">
    <location>
        <begin position="226"/>
        <end position="248"/>
    </location>
</feature>
<protein>
    <submittedName>
        <fullName evidence="9">Putative inner membrane transporter yiJE</fullName>
    </submittedName>
</protein>